<evidence type="ECO:0000313" key="1">
    <source>
        <dbReference type="EMBL" id="NYD46809.1"/>
    </source>
</evidence>
<dbReference type="InterPro" id="IPR011009">
    <property type="entry name" value="Kinase-like_dom_sf"/>
</dbReference>
<reference evidence="1 2" key="1">
    <citation type="submission" date="2020-07" db="EMBL/GenBank/DDBJ databases">
        <title>Sequencing the genomes of 1000 actinobacteria strains.</title>
        <authorList>
            <person name="Klenk H.-P."/>
        </authorList>
    </citation>
    <scope>NUCLEOTIDE SEQUENCE [LARGE SCALE GENOMIC DNA]</scope>
    <source>
        <strain evidence="1 2">DSM 40398</strain>
    </source>
</reference>
<dbReference type="Proteomes" id="UP000529783">
    <property type="component" value="Unassembled WGS sequence"/>
</dbReference>
<accession>A0A7Y9JGZ2</accession>
<sequence length="420" mass="44869">MPTSEPLRELIVRLWGESGPNTPVLATLGDLPAGYRPMESYAVVPSPANARFLVPIAGHAAAAATLTCYNRLRSGQVRATRRVLGAGFRTGLAQRLLRHRLTVGLRSDIPAGQAADHLLGEHLRRVLDVPRIVFGLGVRPLDPNGKPTLQVFSGDGAPLGYAKIGWSPATKEMAATEAAAVEAVGAALAASGPGTGGPRPHVPALLHHGPWRDLLITVTAPLPARVSGHADPDSPPEPGFTLAVADSASSGWESLTDTAFWRRLRDGVAAMGDEPRLAEAMSAVMDGLADRHGESKLRIGRWHGDWVPWNVGHHAGDLHVWDWEHSATGAPVGLDLLHWRFQVALVLRGAPLDAAVAAVESAARDELEAFGVAAEARELMARLYLLEMFARTHRLKLGGGGWNPALFPAMLDVLARWRLC</sequence>
<gene>
    <name evidence="1" type="ORF">BJY14_002792</name>
</gene>
<organism evidence="1 2">
    <name type="scientific">Actinomadura luteofluorescens</name>
    <dbReference type="NCBI Taxonomy" id="46163"/>
    <lineage>
        <taxon>Bacteria</taxon>
        <taxon>Bacillati</taxon>
        <taxon>Actinomycetota</taxon>
        <taxon>Actinomycetes</taxon>
        <taxon>Streptosporangiales</taxon>
        <taxon>Thermomonosporaceae</taxon>
        <taxon>Actinomadura</taxon>
    </lineage>
</organism>
<dbReference type="AlphaFoldDB" id="A0A7Y9JGZ2"/>
<evidence type="ECO:0008006" key="3">
    <source>
        <dbReference type="Google" id="ProtNLM"/>
    </source>
</evidence>
<evidence type="ECO:0000313" key="2">
    <source>
        <dbReference type="Proteomes" id="UP000529783"/>
    </source>
</evidence>
<keyword evidence="2" id="KW-1185">Reference proteome</keyword>
<dbReference type="RefSeq" id="WP_179844007.1">
    <property type="nucleotide sequence ID" value="NZ_JACCBA010000001.1"/>
</dbReference>
<name>A0A7Y9JGZ2_9ACTN</name>
<protein>
    <recommendedName>
        <fullName evidence="3">Aminoglycoside phosphotransferase domain-containing protein</fullName>
    </recommendedName>
</protein>
<dbReference type="SUPFAM" id="SSF56112">
    <property type="entry name" value="Protein kinase-like (PK-like)"/>
    <property type="match status" value="1"/>
</dbReference>
<dbReference type="EMBL" id="JACCBA010000001">
    <property type="protein sequence ID" value="NYD46809.1"/>
    <property type="molecule type" value="Genomic_DNA"/>
</dbReference>
<proteinExistence type="predicted"/>
<comment type="caution">
    <text evidence="1">The sequence shown here is derived from an EMBL/GenBank/DDBJ whole genome shotgun (WGS) entry which is preliminary data.</text>
</comment>